<keyword evidence="8" id="KW-0186">Copper</keyword>
<dbReference type="AlphaFoldDB" id="A0AAD3NTJ8"/>
<dbReference type="PANTHER" id="PTHR33021">
    <property type="entry name" value="BLUE COPPER PROTEIN"/>
    <property type="match status" value="1"/>
</dbReference>
<dbReference type="FunFam" id="2.60.40.420:FF:000067">
    <property type="entry name" value="Cupredoxin superfamily protein"/>
    <property type="match status" value="1"/>
</dbReference>
<dbReference type="SUPFAM" id="SSF49503">
    <property type="entry name" value="Cupredoxins"/>
    <property type="match status" value="1"/>
</dbReference>
<keyword evidence="7" id="KW-1133">Transmembrane helix</keyword>
<evidence type="ECO:0000256" key="11">
    <source>
        <dbReference type="ARBA" id="ARBA00023180"/>
    </source>
</evidence>
<feature type="signal peptide" evidence="12">
    <location>
        <begin position="1"/>
        <end position="27"/>
    </location>
</feature>
<evidence type="ECO:0000256" key="9">
    <source>
        <dbReference type="ARBA" id="ARBA00023136"/>
    </source>
</evidence>
<sequence>MATKQMVSIIALAFVLSIITVSDIVNAGAPFVITVGDEKGWTVGFDYQAWAQNKQFYVGNALVFNYPQGDHNVIMAVNASAFENCLHQPNWGILESGADSLFLTAPGDMWFFCGVQEHCEMGQKLKITVTESYFYNPPAPAPEA</sequence>
<feature type="chain" id="PRO_5042441023" description="Phytocyanin domain-containing protein" evidence="12">
    <location>
        <begin position="28"/>
        <end position="144"/>
    </location>
</feature>
<dbReference type="PANTHER" id="PTHR33021:SF533">
    <property type="entry name" value="PHYTOCYANIN DOMAIN-CONTAINING PROTEIN"/>
    <property type="match status" value="1"/>
</dbReference>
<dbReference type="GO" id="GO:0046872">
    <property type="term" value="F:metal ion binding"/>
    <property type="evidence" value="ECO:0007669"/>
    <property type="project" value="UniProtKB-KW"/>
</dbReference>
<evidence type="ECO:0000313" key="16">
    <source>
        <dbReference type="Proteomes" id="UP001234787"/>
    </source>
</evidence>
<keyword evidence="5 12" id="KW-0732">Signal</keyword>
<dbReference type="GO" id="GO:0009610">
    <property type="term" value="P:response to symbiotic fungus"/>
    <property type="evidence" value="ECO:0007669"/>
    <property type="project" value="UniProtKB-ARBA"/>
</dbReference>
<evidence type="ECO:0000256" key="10">
    <source>
        <dbReference type="ARBA" id="ARBA00023157"/>
    </source>
</evidence>
<dbReference type="Gene3D" id="2.60.40.420">
    <property type="entry name" value="Cupredoxins - blue copper proteins"/>
    <property type="match status" value="1"/>
</dbReference>
<keyword evidence="2" id="KW-0813">Transport</keyword>
<dbReference type="CDD" id="cd04216">
    <property type="entry name" value="Phytocyanin"/>
    <property type="match status" value="1"/>
</dbReference>
<dbReference type="EMBL" id="BSEH01000508">
    <property type="protein sequence ID" value="GLJ58727.1"/>
    <property type="molecule type" value="Genomic_DNA"/>
</dbReference>
<dbReference type="InterPro" id="IPR008972">
    <property type="entry name" value="Cupredoxin"/>
</dbReference>
<evidence type="ECO:0000256" key="8">
    <source>
        <dbReference type="ARBA" id="ARBA00023008"/>
    </source>
</evidence>
<evidence type="ECO:0000313" key="14">
    <source>
        <dbReference type="EMBL" id="GLJ58727.1"/>
    </source>
</evidence>
<gene>
    <name evidence="14" type="ORF">SUGI_1472390</name>
    <name evidence="15" type="ORF">SUGI_1497060</name>
</gene>
<dbReference type="InterPro" id="IPR039391">
    <property type="entry name" value="Phytocyanin-like"/>
</dbReference>
<name>A0AAD3NTJ8_CRYJA</name>
<evidence type="ECO:0000256" key="4">
    <source>
        <dbReference type="ARBA" id="ARBA00022723"/>
    </source>
</evidence>
<dbReference type="PROSITE" id="PS51485">
    <property type="entry name" value="PHYTOCYANIN"/>
    <property type="match status" value="1"/>
</dbReference>
<dbReference type="GO" id="GO:0005886">
    <property type="term" value="C:plasma membrane"/>
    <property type="evidence" value="ECO:0007669"/>
    <property type="project" value="TreeGrafter"/>
</dbReference>
<organism evidence="15 16">
    <name type="scientific">Cryptomeria japonica</name>
    <name type="common">Japanese cedar</name>
    <name type="synonym">Cupressus japonica</name>
    <dbReference type="NCBI Taxonomy" id="3369"/>
    <lineage>
        <taxon>Eukaryota</taxon>
        <taxon>Viridiplantae</taxon>
        <taxon>Streptophyta</taxon>
        <taxon>Embryophyta</taxon>
        <taxon>Tracheophyta</taxon>
        <taxon>Spermatophyta</taxon>
        <taxon>Pinopsida</taxon>
        <taxon>Pinidae</taxon>
        <taxon>Conifers II</taxon>
        <taxon>Cupressales</taxon>
        <taxon>Cupressaceae</taxon>
        <taxon>Cryptomeria</taxon>
    </lineage>
</organism>
<feature type="domain" description="Phytocyanin" evidence="13">
    <location>
        <begin position="31"/>
        <end position="131"/>
    </location>
</feature>
<dbReference type="InterPro" id="IPR003245">
    <property type="entry name" value="Phytocyanin_dom"/>
</dbReference>
<accession>A0AAD3NTJ8</accession>
<evidence type="ECO:0000256" key="7">
    <source>
        <dbReference type="ARBA" id="ARBA00022989"/>
    </source>
</evidence>
<evidence type="ECO:0000256" key="3">
    <source>
        <dbReference type="ARBA" id="ARBA00022692"/>
    </source>
</evidence>
<dbReference type="Proteomes" id="UP001234787">
    <property type="component" value="Unassembled WGS sequence"/>
</dbReference>
<evidence type="ECO:0000256" key="2">
    <source>
        <dbReference type="ARBA" id="ARBA00022448"/>
    </source>
</evidence>
<keyword evidence="16" id="KW-1185">Reference proteome</keyword>
<evidence type="ECO:0000259" key="13">
    <source>
        <dbReference type="PROSITE" id="PS51485"/>
    </source>
</evidence>
<dbReference type="GO" id="GO:0009055">
    <property type="term" value="F:electron transfer activity"/>
    <property type="evidence" value="ECO:0007669"/>
    <property type="project" value="InterPro"/>
</dbReference>
<evidence type="ECO:0000256" key="12">
    <source>
        <dbReference type="SAM" id="SignalP"/>
    </source>
</evidence>
<protein>
    <recommendedName>
        <fullName evidence="13">Phytocyanin domain-containing protein</fullName>
    </recommendedName>
</protein>
<evidence type="ECO:0000256" key="1">
    <source>
        <dbReference type="ARBA" id="ARBA00004479"/>
    </source>
</evidence>
<keyword evidence="9" id="KW-0472">Membrane</keyword>
<keyword evidence="11" id="KW-0325">Glycoprotein</keyword>
<keyword evidence="3" id="KW-0812">Transmembrane</keyword>
<keyword evidence="10" id="KW-1015">Disulfide bond</keyword>
<proteinExistence type="predicted"/>
<comment type="subcellular location">
    <subcellularLocation>
        <location evidence="1">Membrane</location>
        <topology evidence="1">Single-pass type I membrane protein</topology>
    </subcellularLocation>
</comment>
<evidence type="ECO:0000256" key="5">
    <source>
        <dbReference type="ARBA" id="ARBA00022729"/>
    </source>
</evidence>
<keyword evidence="6" id="KW-0249">Electron transport</keyword>
<comment type="caution">
    <text evidence="15">The sequence shown here is derived from an EMBL/GenBank/DDBJ whole genome shotgun (WGS) entry which is preliminary data.</text>
</comment>
<evidence type="ECO:0000256" key="6">
    <source>
        <dbReference type="ARBA" id="ARBA00022982"/>
    </source>
</evidence>
<dbReference type="EMBL" id="BSEH01000748">
    <property type="protein sequence ID" value="GLJ59191.1"/>
    <property type="molecule type" value="Genomic_DNA"/>
</dbReference>
<reference evidence="15" key="1">
    <citation type="submission" date="2022-12" db="EMBL/GenBank/DDBJ databases">
        <title>Chromosome-Level Genome Assembly of Japanese Cedar (Cryptomeriajaponica D. Don).</title>
        <authorList>
            <person name="Fujino T."/>
            <person name="Yamaguchi K."/>
            <person name="Yokoyama T."/>
            <person name="Hamanaka T."/>
            <person name="Harazono Y."/>
            <person name="Kamada H."/>
            <person name="Kobayashi W."/>
            <person name="Ujino-Ihara T."/>
            <person name="Uchiyama K."/>
            <person name="Matsumoto A."/>
            <person name="Izuno A."/>
            <person name="Tsumura Y."/>
            <person name="Toyoda A."/>
            <person name="Shigenobu S."/>
            <person name="Moriguchi Y."/>
            <person name="Ueno S."/>
            <person name="Kasahara M."/>
        </authorList>
    </citation>
    <scope>NUCLEOTIDE SEQUENCE</scope>
</reference>
<evidence type="ECO:0000313" key="15">
    <source>
        <dbReference type="EMBL" id="GLJ59191.1"/>
    </source>
</evidence>
<keyword evidence="4" id="KW-0479">Metal-binding</keyword>
<dbReference type="Pfam" id="PF02298">
    <property type="entry name" value="Cu_bind_like"/>
    <property type="match status" value="1"/>
</dbReference>